<dbReference type="PANTHER" id="PTHR10009">
    <property type="entry name" value="PROTEIN YELLOW-RELATED"/>
    <property type="match status" value="1"/>
</dbReference>
<comment type="subcellular location">
    <subcellularLocation>
        <location evidence="1">Secreted</location>
    </subcellularLocation>
</comment>
<dbReference type="EMBL" id="CAJPEX010000719">
    <property type="protein sequence ID" value="CAG0916960.1"/>
    <property type="molecule type" value="Genomic_DNA"/>
</dbReference>
<accession>A0A7R9BK45</accession>
<reference evidence="4" key="1">
    <citation type="submission" date="2020-11" db="EMBL/GenBank/DDBJ databases">
        <authorList>
            <person name="Tran Van P."/>
        </authorList>
    </citation>
    <scope>NUCLEOTIDE SEQUENCE</scope>
</reference>
<dbReference type="AlphaFoldDB" id="A0A7R9BK45"/>
<dbReference type="OrthoDB" id="9977471at2759"/>
<dbReference type="PANTHER" id="PTHR10009:SF18">
    <property type="entry name" value="PROTEIN YELLOW-LIKE PROTEIN"/>
    <property type="match status" value="1"/>
</dbReference>
<dbReference type="InterPro" id="IPR017996">
    <property type="entry name" value="MRJP/yellow-related"/>
</dbReference>
<gene>
    <name evidence="4" type="ORF">NMOB1V02_LOCUS4558</name>
</gene>
<organism evidence="4">
    <name type="scientific">Notodromas monacha</name>
    <dbReference type="NCBI Taxonomy" id="399045"/>
    <lineage>
        <taxon>Eukaryota</taxon>
        <taxon>Metazoa</taxon>
        <taxon>Ecdysozoa</taxon>
        <taxon>Arthropoda</taxon>
        <taxon>Crustacea</taxon>
        <taxon>Oligostraca</taxon>
        <taxon>Ostracoda</taxon>
        <taxon>Podocopa</taxon>
        <taxon>Podocopida</taxon>
        <taxon>Cypridocopina</taxon>
        <taxon>Cypridoidea</taxon>
        <taxon>Cyprididae</taxon>
        <taxon>Notodromas</taxon>
    </lineage>
</organism>
<evidence type="ECO:0000313" key="4">
    <source>
        <dbReference type="EMBL" id="CAD7276808.1"/>
    </source>
</evidence>
<dbReference type="SUPFAM" id="SSF63829">
    <property type="entry name" value="Calcium-dependent phosphotriesterase"/>
    <property type="match status" value="1"/>
</dbReference>
<keyword evidence="3" id="KW-0964">Secreted</keyword>
<name>A0A7R9BK45_9CRUS</name>
<evidence type="ECO:0000256" key="1">
    <source>
        <dbReference type="ARBA" id="ARBA00004613"/>
    </source>
</evidence>
<dbReference type="EMBL" id="OA882756">
    <property type="protein sequence ID" value="CAD7276808.1"/>
    <property type="molecule type" value="Genomic_DNA"/>
</dbReference>
<protein>
    <recommendedName>
        <fullName evidence="6">Bee-milk protein</fullName>
    </recommendedName>
</protein>
<dbReference type="Proteomes" id="UP000678499">
    <property type="component" value="Unassembled WGS sequence"/>
</dbReference>
<dbReference type="Pfam" id="PF03022">
    <property type="entry name" value="MRJP"/>
    <property type="match status" value="1"/>
</dbReference>
<comment type="similarity">
    <text evidence="2">Belongs to the major royal jelly protein family.</text>
</comment>
<evidence type="ECO:0008006" key="6">
    <source>
        <dbReference type="Google" id="ProtNLM"/>
    </source>
</evidence>
<dbReference type="InterPro" id="IPR011042">
    <property type="entry name" value="6-blade_b-propeller_TolB-like"/>
</dbReference>
<dbReference type="Gene3D" id="2.120.10.30">
    <property type="entry name" value="TolB, C-terminal domain"/>
    <property type="match status" value="1"/>
</dbReference>
<proteinExistence type="inferred from homology"/>
<dbReference type="PRINTS" id="PR01366">
    <property type="entry name" value="ROYALJELLY"/>
</dbReference>
<evidence type="ECO:0000256" key="3">
    <source>
        <dbReference type="ARBA" id="ARBA00022525"/>
    </source>
</evidence>
<keyword evidence="5" id="KW-1185">Reference proteome</keyword>
<dbReference type="GO" id="GO:0005576">
    <property type="term" value="C:extracellular region"/>
    <property type="evidence" value="ECO:0007669"/>
    <property type="project" value="UniProtKB-SubCell"/>
</dbReference>
<sequence length="407" mass="45758">MKKRISMALTKMTRTSIKEILQVFLLFTAFCAPLTNAIQQDYGIVYEWKTVNFDFPDGQILEDGYFVPENCTLTGLKIYQDRVFVTVPRWASGVPSTLNVVDPDTNLLQAWPSWNMQELGNCSAFQFVQSMEIDKQGRMWTLDTGTAADFPYASLCPAKLIVLDLTTGNVVLTHEFPEEVAPFGMNFLNDVVLDTDEQGIVTFAYITDVRVPGIVVYDVFADRSWRAFHSSMLSEEFGDEFVIQGDTYFVVDAHVDGIAMSERGRTTERKLFYCPLSGFNLYSMDLKALQDEAVATDELLLDTVVSLVGTKASQTDGMVLDSNGRLYFGLMSQMGIAVWNSTDADFEPELIVTGEVFEWIDTFAIDSEGFLWVTTNKLNRFFNGTLDVNDTNFRIIKTFIGAGSYLD</sequence>
<evidence type="ECO:0000313" key="5">
    <source>
        <dbReference type="Proteomes" id="UP000678499"/>
    </source>
</evidence>
<evidence type="ECO:0000256" key="2">
    <source>
        <dbReference type="ARBA" id="ARBA00009127"/>
    </source>
</evidence>